<dbReference type="InterPro" id="IPR036390">
    <property type="entry name" value="WH_DNA-bd_sf"/>
</dbReference>
<evidence type="ECO:0000313" key="2">
    <source>
        <dbReference type="EMBL" id="MBP2472683.1"/>
    </source>
</evidence>
<dbReference type="InterPro" id="IPR036388">
    <property type="entry name" value="WH-like_DNA-bd_sf"/>
</dbReference>
<dbReference type="InterPro" id="IPR001845">
    <property type="entry name" value="HTH_ArsR_DNA-bd_dom"/>
</dbReference>
<keyword evidence="2" id="KW-0238">DNA-binding</keyword>
<protein>
    <submittedName>
        <fullName evidence="2">DNA-binding transcriptional ArsR family regulator</fullName>
    </submittedName>
</protein>
<dbReference type="CDD" id="cd00090">
    <property type="entry name" value="HTH_ARSR"/>
    <property type="match status" value="1"/>
</dbReference>
<dbReference type="SMART" id="SM00418">
    <property type="entry name" value="HTH_ARSR"/>
    <property type="match status" value="1"/>
</dbReference>
<name>A0ABS5A7X1_9PSEU</name>
<dbReference type="InterPro" id="IPR011991">
    <property type="entry name" value="ArsR-like_HTH"/>
</dbReference>
<sequence length="193" mass="22490">MSEDWEWSTRLDARTLRGLAHPLRIQILGLLRAEGPATASGLAARLGESSGTTSWHLRQLAEHGFIEEDPDRGTKRDRWWRARHRYTEFDLADHRDDPAAREVLGVFLHGVADIHHRKTTEFLRTSEQWPEEWLRAAALADRLMWLRPEELTRLNADLEALLDRYERPRAEDDTPVTLQWQAFPRTRAPEGEK</sequence>
<keyword evidence="3" id="KW-1185">Reference proteome</keyword>
<evidence type="ECO:0000259" key="1">
    <source>
        <dbReference type="SMART" id="SM00418"/>
    </source>
</evidence>
<accession>A0ABS5A7X1</accession>
<dbReference type="GO" id="GO:0003677">
    <property type="term" value="F:DNA binding"/>
    <property type="evidence" value="ECO:0007669"/>
    <property type="project" value="UniProtKB-KW"/>
</dbReference>
<dbReference type="Proteomes" id="UP001519363">
    <property type="component" value="Unassembled WGS sequence"/>
</dbReference>
<comment type="caution">
    <text evidence="2">The sequence shown here is derived from an EMBL/GenBank/DDBJ whole genome shotgun (WGS) entry which is preliminary data.</text>
</comment>
<dbReference type="RefSeq" id="WP_086788775.1">
    <property type="nucleotide sequence ID" value="NZ_JAGIOO010000001.1"/>
</dbReference>
<gene>
    <name evidence="2" type="ORF">JOF53_001555</name>
</gene>
<feature type="domain" description="HTH arsR-type" evidence="1">
    <location>
        <begin position="14"/>
        <end position="109"/>
    </location>
</feature>
<proteinExistence type="predicted"/>
<dbReference type="SUPFAM" id="SSF46785">
    <property type="entry name" value="Winged helix' DNA-binding domain"/>
    <property type="match status" value="1"/>
</dbReference>
<reference evidence="2 3" key="1">
    <citation type="submission" date="2021-03" db="EMBL/GenBank/DDBJ databases">
        <title>Sequencing the genomes of 1000 actinobacteria strains.</title>
        <authorList>
            <person name="Klenk H.-P."/>
        </authorList>
    </citation>
    <scope>NUCLEOTIDE SEQUENCE [LARGE SCALE GENOMIC DNA]</scope>
    <source>
        <strain evidence="2 3">DSM 44580</strain>
    </source>
</reference>
<evidence type="ECO:0000313" key="3">
    <source>
        <dbReference type="Proteomes" id="UP001519363"/>
    </source>
</evidence>
<dbReference type="Pfam" id="PF12840">
    <property type="entry name" value="HTH_20"/>
    <property type="match status" value="1"/>
</dbReference>
<dbReference type="EMBL" id="JAGIOO010000001">
    <property type="protein sequence ID" value="MBP2472683.1"/>
    <property type="molecule type" value="Genomic_DNA"/>
</dbReference>
<organism evidence="2 3">
    <name type="scientific">Crossiella equi</name>
    <dbReference type="NCBI Taxonomy" id="130796"/>
    <lineage>
        <taxon>Bacteria</taxon>
        <taxon>Bacillati</taxon>
        <taxon>Actinomycetota</taxon>
        <taxon>Actinomycetes</taxon>
        <taxon>Pseudonocardiales</taxon>
        <taxon>Pseudonocardiaceae</taxon>
        <taxon>Crossiella</taxon>
    </lineage>
</organism>
<dbReference type="Gene3D" id="1.10.10.10">
    <property type="entry name" value="Winged helix-like DNA-binding domain superfamily/Winged helix DNA-binding domain"/>
    <property type="match status" value="1"/>
</dbReference>